<dbReference type="PANTHER" id="PTHR10791">
    <property type="entry name" value="RAG1-ACTIVATING PROTEIN 1"/>
    <property type="match status" value="1"/>
</dbReference>
<feature type="transmembrane region" description="Helical" evidence="9">
    <location>
        <begin position="204"/>
        <end position="226"/>
    </location>
</feature>
<evidence type="ECO:0000256" key="7">
    <source>
        <dbReference type="ARBA" id="ARBA00022989"/>
    </source>
</evidence>
<dbReference type="GO" id="GO:0012505">
    <property type="term" value="C:endomembrane system"/>
    <property type="evidence" value="ECO:0007669"/>
    <property type="project" value="UniProtKB-SubCell"/>
</dbReference>
<dbReference type="FunCoup" id="A0A1Q3CIA4">
    <property type="interactions" value="344"/>
</dbReference>
<evidence type="ECO:0000256" key="6">
    <source>
        <dbReference type="ARBA" id="ARBA00022737"/>
    </source>
</evidence>
<feature type="transmembrane region" description="Helical" evidence="9">
    <location>
        <begin position="232"/>
        <end position="253"/>
    </location>
</feature>
<dbReference type="FunFam" id="1.20.1280.290:FF:000002">
    <property type="entry name" value="Bidirectional sugar transporter SWEET"/>
    <property type="match status" value="1"/>
</dbReference>
<evidence type="ECO:0000313" key="12">
    <source>
        <dbReference type="Proteomes" id="UP000187406"/>
    </source>
</evidence>
<dbReference type="PANTHER" id="PTHR10791:SF231">
    <property type="entry name" value="BIDIRECTIONAL SUGAR TRANSPORTER SWEET"/>
    <property type="match status" value="1"/>
</dbReference>
<dbReference type="Gene3D" id="1.20.1280.290">
    <property type="match status" value="2"/>
</dbReference>
<dbReference type="EMBL" id="BDDD01002053">
    <property type="protein sequence ID" value="GAV79832.1"/>
    <property type="molecule type" value="Genomic_DNA"/>
</dbReference>
<reference evidence="12" key="1">
    <citation type="submission" date="2016-04" db="EMBL/GenBank/DDBJ databases">
        <title>Cephalotus genome sequencing.</title>
        <authorList>
            <person name="Fukushima K."/>
            <person name="Hasebe M."/>
            <person name="Fang X."/>
        </authorList>
    </citation>
    <scope>NUCLEOTIDE SEQUENCE [LARGE SCALE GENOMIC DNA]</scope>
    <source>
        <strain evidence="12">cv. St1</strain>
    </source>
</reference>
<evidence type="ECO:0000256" key="2">
    <source>
        <dbReference type="ARBA" id="ARBA00007809"/>
    </source>
</evidence>
<comment type="function">
    <text evidence="9">Mediates both low-affinity uptake and efflux of sugar across the membrane.</text>
</comment>
<dbReference type="GO" id="GO:0005886">
    <property type="term" value="C:plasma membrane"/>
    <property type="evidence" value="ECO:0007669"/>
    <property type="project" value="UniProtKB-SubCell"/>
</dbReference>
<evidence type="ECO:0000256" key="5">
    <source>
        <dbReference type="ARBA" id="ARBA00022692"/>
    </source>
</evidence>
<feature type="transmembrane region" description="Helical" evidence="9">
    <location>
        <begin position="110"/>
        <end position="132"/>
    </location>
</feature>
<evidence type="ECO:0000256" key="3">
    <source>
        <dbReference type="ARBA" id="ARBA00022448"/>
    </source>
</evidence>
<proteinExistence type="inferred from homology"/>
<accession>A0A1Q3CIA4</accession>
<feature type="region of interest" description="Disordered" evidence="10">
    <location>
        <begin position="267"/>
        <end position="286"/>
    </location>
</feature>
<comment type="subcellular location">
    <subcellularLocation>
        <location evidence="9">Cell membrane</location>
        <topology evidence="9">Multi-pass membrane protein</topology>
    </subcellularLocation>
    <subcellularLocation>
        <location evidence="1">Endomembrane system</location>
        <topology evidence="1">Multi-pass membrane protein</topology>
    </subcellularLocation>
</comment>
<name>A0A1Q3CIA4_CEPFO</name>
<dbReference type="InterPro" id="IPR004316">
    <property type="entry name" value="SWEET_rpt"/>
</dbReference>
<dbReference type="STRING" id="3775.A0A1Q3CIA4"/>
<dbReference type="GO" id="GO:0051260">
    <property type="term" value="P:protein homooligomerization"/>
    <property type="evidence" value="ECO:0007669"/>
    <property type="project" value="UniProtKB-ARBA"/>
</dbReference>
<organism evidence="11 12">
    <name type="scientific">Cephalotus follicularis</name>
    <name type="common">Albany pitcher plant</name>
    <dbReference type="NCBI Taxonomy" id="3775"/>
    <lineage>
        <taxon>Eukaryota</taxon>
        <taxon>Viridiplantae</taxon>
        <taxon>Streptophyta</taxon>
        <taxon>Embryophyta</taxon>
        <taxon>Tracheophyta</taxon>
        <taxon>Spermatophyta</taxon>
        <taxon>Magnoliopsida</taxon>
        <taxon>eudicotyledons</taxon>
        <taxon>Gunneridae</taxon>
        <taxon>Pentapetalae</taxon>
        <taxon>rosids</taxon>
        <taxon>fabids</taxon>
        <taxon>Oxalidales</taxon>
        <taxon>Cephalotaceae</taxon>
        <taxon>Cephalotus</taxon>
    </lineage>
</organism>
<dbReference type="OrthoDB" id="409725at2759"/>
<dbReference type="AlphaFoldDB" id="A0A1Q3CIA4"/>
<protein>
    <recommendedName>
        <fullName evidence="9">Bidirectional sugar transporter SWEET</fullName>
    </recommendedName>
</protein>
<dbReference type="GO" id="GO:0051119">
    <property type="term" value="F:sugar transmembrane transporter activity"/>
    <property type="evidence" value="ECO:0007669"/>
    <property type="project" value="InterPro"/>
</dbReference>
<dbReference type="InParanoid" id="A0A1Q3CIA4"/>
<keyword evidence="4 9" id="KW-0762">Sugar transport</keyword>
<keyword evidence="12" id="KW-1185">Reference proteome</keyword>
<dbReference type="FunFam" id="1.20.1280.290:FF:000001">
    <property type="entry name" value="Bidirectional sugar transporter SWEET"/>
    <property type="match status" value="1"/>
</dbReference>
<feature type="transmembrane region" description="Helical" evidence="9">
    <location>
        <begin position="87"/>
        <end position="104"/>
    </location>
</feature>
<sequence length="286" mass="31796">MPQNMSSSLLVVLINHVRSFVRQKVILTVYLNLLFFCFQLWLIFIMASLAFILGVLGNITTGLVYLSPTKTFWRIVKHRSTEDFESIPYVFKLLNAYCWVYYGLIKPNSILVATVNMFGAVAELVYVTIFLIYAPPSMRARTAILFGTLEVGFPAGAILVTQFLLHGDVQISVAGAFCVVFSMISYGSPLSAMKTVVITKSVEYMPFLLSLSLFVNGGIWTLYALLTKDYFIGVPNGSGFLLGTAQLFLYAIYWKPKSSMLSSNNVENGHQDEPLIPDSGPLSKKS</sequence>
<evidence type="ECO:0000256" key="8">
    <source>
        <dbReference type="ARBA" id="ARBA00023136"/>
    </source>
</evidence>
<keyword evidence="6" id="KW-0677">Repeat</keyword>
<evidence type="ECO:0000256" key="10">
    <source>
        <dbReference type="SAM" id="MobiDB-lite"/>
    </source>
</evidence>
<comment type="caution">
    <text evidence="11">The sequence shown here is derived from an EMBL/GenBank/DDBJ whole genome shotgun (WGS) entry which is preliminary data.</text>
</comment>
<keyword evidence="5 9" id="KW-0812">Transmembrane</keyword>
<comment type="similarity">
    <text evidence="2 9">Belongs to the SWEET sugar transporter family.</text>
</comment>
<dbReference type="InterPro" id="IPR047664">
    <property type="entry name" value="SWEET"/>
</dbReference>
<feature type="transmembrane region" description="Helical" evidence="9">
    <location>
        <begin position="144"/>
        <end position="165"/>
    </location>
</feature>
<dbReference type="Pfam" id="PF03083">
    <property type="entry name" value="MtN3_slv"/>
    <property type="match status" value="2"/>
</dbReference>
<keyword evidence="7 9" id="KW-1133">Transmembrane helix</keyword>
<evidence type="ECO:0000256" key="4">
    <source>
        <dbReference type="ARBA" id="ARBA00022597"/>
    </source>
</evidence>
<keyword evidence="8 9" id="KW-0472">Membrane</keyword>
<evidence type="ECO:0000256" key="1">
    <source>
        <dbReference type="ARBA" id="ARBA00004127"/>
    </source>
</evidence>
<evidence type="ECO:0000313" key="11">
    <source>
        <dbReference type="EMBL" id="GAV79832.1"/>
    </source>
</evidence>
<keyword evidence="3 9" id="KW-0813">Transport</keyword>
<evidence type="ECO:0000256" key="9">
    <source>
        <dbReference type="RuleBase" id="RU910715"/>
    </source>
</evidence>
<gene>
    <name evidence="11" type="ORF">CFOL_v3_23295</name>
</gene>
<feature type="transmembrane region" description="Helical" evidence="9">
    <location>
        <begin position="171"/>
        <end position="192"/>
    </location>
</feature>
<feature type="transmembrane region" description="Helical" evidence="9">
    <location>
        <begin position="43"/>
        <end position="66"/>
    </location>
</feature>
<dbReference type="Proteomes" id="UP000187406">
    <property type="component" value="Unassembled WGS sequence"/>
</dbReference>